<proteinExistence type="predicted"/>
<gene>
    <name evidence="1" type="ORF">T05_1459</name>
</gene>
<name>A0A0V0UER2_9BILA</name>
<dbReference type="Proteomes" id="UP000055048">
    <property type="component" value="Unassembled WGS sequence"/>
</dbReference>
<protein>
    <submittedName>
        <fullName evidence="1">Uncharacterized protein</fullName>
    </submittedName>
</protein>
<organism evidence="1 2">
    <name type="scientific">Trichinella murrelli</name>
    <dbReference type="NCBI Taxonomy" id="144512"/>
    <lineage>
        <taxon>Eukaryota</taxon>
        <taxon>Metazoa</taxon>
        <taxon>Ecdysozoa</taxon>
        <taxon>Nematoda</taxon>
        <taxon>Enoplea</taxon>
        <taxon>Dorylaimia</taxon>
        <taxon>Trichinellida</taxon>
        <taxon>Trichinellidae</taxon>
        <taxon>Trichinella</taxon>
    </lineage>
</organism>
<reference evidence="1 2" key="1">
    <citation type="submission" date="2015-01" db="EMBL/GenBank/DDBJ databases">
        <title>Evolution of Trichinella species and genotypes.</title>
        <authorList>
            <person name="Korhonen P.K."/>
            <person name="Edoardo P."/>
            <person name="Giuseppe L.R."/>
            <person name="Gasser R.B."/>
        </authorList>
    </citation>
    <scope>NUCLEOTIDE SEQUENCE [LARGE SCALE GENOMIC DNA]</scope>
    <source>
        <strain evidence="1">ISS417</strain>
    </source>
</reference>
<keyword evidence="2" id="KW-1185">Reference proteome</keyword>
<comment type="caution">
    <text evidence="1">The sequence shown here is derived from an EMBL/GenBank/DDBJ whole genome shotgun (WGS) entry which is preliminary data.</text>
</comment>
<evidence type="ECO:0000313" key="1">
    <source>
        <dbReference type="EMBL" id="KRX49916.1"/>
    </source>
</evidence>
<dbReference type="AlphaFoldDB" id="A0A0V0UER2"/>
<evidence type="ECO:0000313" key="2">
    <source>
        <dbReference type="Proteomes" id="UP000055048"/>
    </source>
</evidence>
<sequence>MKEKSCVNIAHRVDGCKLCDETKWEHCDLLIFAMQSAVHLLLHSYLKVINYMYIVLFKIEIV</sequence>
<dbReference type="EMBL" id="JYDJ01000011">
    <property type="protein sequence ID" value="KRX49916.1"/>
    <property type="molecule type" value="Genomic_DNA"/>
</dbReference>
<accession>A0A0V0UER2</accession>